<evidence type="ECO:0000256" key="1">
    <source>
        <dbReference type="SAM" id="SignalP"/>
    </source>
</evidence>
<evidence type="ECO:0000313" key="3">
    <source>
        <dbReference type="Proteomes" id="UP000663444"/>
    </source>
</evidence>
<evidence type="ECO:0000313" key="2">
    <source>
        <dbReference type="EMBL" id="QRJ63089.1"/>
    </source>
</evidence>
<proteinExistence type="predicted"/>
<dbReference type="KEGG" id="ares:IWH25_15250"/>
<feature type="signal peptide" evidence="1">
    <location>
        <begin position="1"/>
        <end position="37"/>
    </location>
</feature>
<evidence type="ECO:0008006" key="4">
    <source>
        <dbReference type="Google" id="ProtNLM"/>
    </source>
</evidence>
<name>A0A974PX47_9RHOO</name>
<dbReference type="AlphaFoldDB" id="A0A974PX47"/>
<organism evidence="2 3">
    <name type="scientific">Azospira restricta</name>
    <dbReference type="NCBI Taxonomy" id="404405"/>
    <lineage>
        <taxon>Bacteria</taxon>
        <taxon>Pseudomonadati</taxon>
        <taxon>Pseudomonadota</taxon>
        <taxon>Betaproteobacteria</taxon>
        <taxon>Rhodocyclales</taxon>
        <taxon>Rhodocyclaceae</taxon>
        <taxon>Azospira</taxon>
    </lineage>
</organism>
<gene>
    <name evidence="2" type="ORF">IWH25_15250</name>
</gene>
<reference evidence="2" key="1">
    <citation type="submission" date="2020-11" db="EMBL/GenBank/DDBJ databases">
        <title>Azospira restricta DSM 18626 genome sequence.</title>
        <authorList>
            <person name="Moe W.M."/>
        </authorList>
    </citation>
    <scope>NUCLEOTIDE SEQUENCE</scope>
    <source>
        <strain evidence="2">DSM 18626</strain>
    </source>
</reference>
<keyword evidence="1" id="KW-0732">Signal</keyword>
<keyword evidence="3" id="KW-1185">Reference proteome</keyword>
<sequence length="331" mass="37526">MKSKREERRRGTPRAWIMRQMRLPLIIASIACSLAHADSGREAPAKPGVSSRQLGLDIRVEPGGWGDANPRMIETVLYAVADELMSRMPEKLTVPIVVSHTDRAPVALYERGSGGEYRVHLHAKGEKWHLYVYEFAHELCHILSNYEHNVGPQTVKHNQWFEETLCETASLFTLTSLARNWEQSPPEPQWADEARKLRRFFDHLIAEGHRQLPAHAPLSAWLHENEAELRENPYLRQKNEVLANLLLPLFSANPQNWDALGYLNPNPADARNTLEEYLRNWYNNAPLEHKRFIASVLALLWEREAPPAVADLVSPASRSPLAAAAGGATLR</sequence>
<accession>A0A974PX47</accession>
<dbReference type="RefSeq" id="WP_203386618.1">
    <property type="nucleotide sequence ID" value="NZ_CP064781.1"/>
</dbReference>
<dbReference type="Proteomes" id="UP000663444">
    <property type="component" value="Chromosome"/>
</dbReference>
<dbReference type="EMBL" id="CP064781">
    <property type="protein sequence ID" value="QRJ63089.1"/>
    <property type="molecule type" value="Genomic_DNA"/>
</dbReference>
<protein>
    <recommendedName>
        <fullName evidence="4">IrrE N-terminal-like domain-containing protein</fullName>
    </recommendedName>
</protein>
<feature type="chain" id="PRO_5037700373" description="IrrE N-terminal-like domain-containing protein" evidence="1">
    <location>
        <begin position="38"/>
        <end position="331"/>
    </location>
</feature>